<evidence type="ECO:0000256" key="1">
    <source>
        <dbReference type="ARBA" id="ARBA00001974"/>
    </source>
</evidence>
<comment type="cofactor">
    <cofactor evidence="1 16">
        <name>FAD</name>
        <dbReference type="ChEBI" id="CHEBI:57692"/>
    </cofactor>
</comment>
<keyword evidence="9 16" id="KW-0521">NADP</keyword>
<dbReference type="NCBIfam" id="TIGR00179">
    <property type="entry name" value="murB"/>
    <property type="match status" value="1"/>
</dbReference>
<dbReference type="InterPro" id="IPR016169">
    <property type="entry name" value="FAD-bd_PCMH_sub2"/>
</dbReference>
<evidence type="ECO:0000259" key="17">
    <source>
        <dbReference type="PROSITE" id="PS51387"/>
    </source>
</evidence>
<evidence type="ECO:0000256" key="5">
    <source>
        <dbReference type="ARBA" id="ARBA00022490"/>
    </source>
</evidence>
<comment type="catalytic activity">
    <reaction evidence="15 16">
        <text>UDP-N-acetyl-alpha-D-muramate + NADP(+) = UDP-N-acetyl-3-O-(1-carboxyvinyl)-alpha-D-glucosamine + NADPH + H(+)</text>
        <dbReference type="Rhea" id="RHEA:12248"/>
        <dbReference type="ChEBI" id="CHEBI:15378"/>
        <dbReference type="ChEBI" id="CHEBI:57783"/>
        <dbReference type="ChEBI" id="CHEBI:58349"/>
        <dbReference type="ChEBI" id="CHEBI:68483"/>
        <dbReference type="ChEBI" id="CHEBI:70757"/>
        <dbReference type="EC" id="1.3.1.98"/>
    </reaction>
</comment>
<keyword evidence="6 16" id="KW-0132">Cell division</keyword>
<gene>
    <name evidence="16" type="primary">murB</name>
    <name evidence="18" type="ORF">J2S17_000381</name>
</gene>
<keyword evidence="14 16" id="KW-0961">Cell wall biogenesis/degradation</keyword>
<evidence type="ECO:0000256" key="9">
    <source>
        <dbReference type="ARBA" id="ARBA00022857"/>
    </source>
</evidence>
<dbReference type="RefSeq" id="WP_307471321.1">
    <property type="nucleotide sequence ID" value="NZ_JAUSUB010000001.1"/>
</dbReference>
<dbReference type="Gene3D" id="3.30.43.10">
    <property type="entry name" value="Uridine Diphospho-n-acetylenolpyruvylglucosamine Reductase, domain 2"/>
    <property type="match status" value="1"/>
</dbReference>
<evidence type="ECO:0000256" key="14">
    <source>
        <dbReference type="ARBA" id="ARBA00023316"/>
    </source>
</evidence>
<comment type="similarity">
    <text evidence="16">Belongs to the MurB family.</text>
</comment>
<keyword evidence="5 16" id="KW-0963">Cytoplasm</keyword>
<dbReference type="Gene3D" id="3.90.78.10">
    <property type="entry name" value="UDP-N-acetylenolpyruvoylglucosamine reductase, C-terminal domain"/>
    <property type="match status" value="1"/>
</dbReference>
<dbReference type="EC" id="1.3.1.98" evidence="16"/>
<dbReference type="EMBL" id="JAUSUB010000001">
    <property type="protein sequence ID" value="MDQ0268512.1"/>
    <property type="molecule type" value="Genomic_DNA"/>
</dbReference>
<dbReference type="InterPro" id="IPR011601">
    <property type="entry name" value="MurB_C"/>
</dbReference>
<name>A0ABU0AB83_9BACI</name>
<dbReference type="InterPro" id="IPR016166">
    <property type="entry name" value="FAD-bd_PCMH"/>
</dbReference>
<evidence type="ECO:0000256" key="10">
    <source>
        <dbReference type="ARBA" id="ARBA00022960"/>
    </source>
</evidence>
<reference evidence="18 19" key="1">
    <citation type="submission" date="2023-07" db="EMBL/GenBank/DDBJ databases">
        <title>Genomic Encyclopedia of Type Strains, Phase IV (KMG-IV): sequencing the most valuable type-strain genomes for metagenomic binning, comparative biology and taxonomic classification.</title>
        <authorList>
            <person name="Goeker M."/>
        </authorList>
    </citation>
    <scope>NUCLEOTIDE SEQUENCE [LARGE SCALE GENOMIC DNA]</scope>
    <source>
        <strain evidence="18 19">DSM 23494</strain>
    </source>
</reference>
<keyword evidence="11 16" id="KW-0573">Peptidoglycan synthesis</keyword>
<evidence type="ECO:0000256" key="3">
    <source>
        <dbReference type="ARBA" id="ARBA00004496"/>
    </source>
</evidence>
<keyword evidence="19" id="KW-1185">Reference proteome</keyword>
<keyword evidence="13 16" id="KW-0131">Cell cycle</keyword>
<keyword evidence="12 16" id="KW-0560">Oxidoreductase</keyword>
<dbReference type="PROSITE" id="PS51387">
    <property type="entry name" value="FAD_PCMH"/>
    <property type="match status" value="1"/>
</dbReference>
<comment type="pathway">
    <text evidence="4 16">Cell wall biogenesis; peptidoglycan biosynthesis.</text>
</comment>
<dbReference type="InterPro" id="IPR003170">
    <property type="entry name" value="MurB"/>
</dbReference>
<keyword evidence="7 16" id="KW-0285">Flavoprotein</keyword>
<dbReference type="NCBIfam" id="NF010480">
    <property type="entry name" value="PRK13905.1"/>
    <property type="match status" value="1"/>
</dbReference>
<feature type="active site" evidence="16">
    <location>
        <position position="293"/>
    </location>
</feature>
<evidence type="ECO:0000256" key="7">
    <source>
        <dbReference type="ARBA" id="ARBA00022630"/>
    </source>
</evidence>
<dbReference type="SUPFAM" id="SSF56176">
    <property type="entry name" value="FAD-binding/transporter-associated domain-like"/>
    <property type="match status" value="1"/>
</dbReference>
<dbReference type="PANTHER" id="PTHR21071">
    <property type="entry name" value="UDP-N-ACETYLENOLPYRUVOYLGLUCOSAMINE REDUCTASE"/>
    <property type="match status" value="1"/>
</dbReference>
<dbReference type="InterPro" id="IPR036635">
    <property type="entry name" value="MurB_C_sf"/>
</dbReference>
<evidence type="ECO:0000256" key="15">
    <source>
        <dbReference type="ARBA" id="ARBA00048914"/>
    </source>
</evidence>
<keyword evidence="8 16" id="KW-0274">FAD</keyword>
<dbReference type="Proteomes" id="UP001238088">
    <property type="component" value="Unassembled WGS sequence"/>
</dbReference>
<dbReference type="PANTHER" id="PTHR21071:SF4">
    <property type="entry name" value="UDP-N-ACETYLENOLPYRUVOYLGLUCOSAMINE REDUCTASE"/>
    <property type="match status" value="1"/>
</dbReference>
<evidence type="ECO:0000313" key="18">
    <source>
        <dbReference type="EMBL" id="MDQ0268512.1"/>
    </source>
</evidence>
<feature type="domain" description="FAD-binding PCMH-type" evidence="17">
    <location>
        <begin position="30"/>
        <end position="194"/>
    </location>
</feature>
<evidence type="ECO:0000256" key="16">
    <source>
        <dbReference type="HAMAP-Rule" id="MF_00037"/>
    </source>
</evidence>
<evidence type="ECO:0000256" key="8">
    <source>
        <dbReference type="ARBA" id="ARBA00022827"/>
    </source>
</evidence>
<dbReference type="Pfam" id="PF02873">
    <property type="entry name" value="MurB_C"/>
    <property type="match status" value="1"/>
</dbReference>
<sequence length="300" mass="32753">MNIIEALQQLCPNSLILPGESMAKYTYIKVGGKADFYVAPINIEDTQSIVKFALTNELPLTILGKGSNVIISDNGLKGIVLNLDHFNHINIQGRDIVAGSGAKIIDVSKAALSNELTGLEFACGIPGSVGGAVFMNAGAYGGEISNVLIEVKALTLKGELRTFYQDDFQFGYRSSIFSKEGLIILEAKFRLQHGKDEHIRSDMNEFTLLREEKQPLEYPSCGSVFKRPPNHFAGKLIADCGLQGLRVGGAEVSKKHAGFIVNIDHASANDYIHLIEQVRTTVKEKFDIALETEVKILGEK</sequence>
<evidence type="ECO:0000256" key="4">
    <source>
        <dbReference type="ARBA" id="ARBA00004752"/>
    </source>
</evidence>
<proteinExistence type="inferred from homology"/>
<feature type="active site" evidence="16">
    <location>
        <position position="173"/>
    </location>
</feature>
<accession>A0ABU0AB83</accession>
<keyword evidence="10 16" id="KW-0133">Cell shape</keyword>
<dbReference type="HAMAP" id="MF_00037">
    <property type="entry name" value="MurB"/>
    <property type="match status" value="1"/>
</dbReference>
<evidence type="ECO:0000256" key="13">
    <source>
        <dbReference type="ARBA" id="ARBA00023306"/>
    </source>
</evidence>
<evidence type="ECO:0000256" key="12">
    <source>
        <dbReference type="ARBA" id="ARBA00023002"/>
    </source>
</evidence>
<dbReference type="Gene3D" id="3.30.465.10">
    <property type="match status" value="1"/>
</dbReference>
<feature type="active site" description="Proton donor" evidence="16">
    <location>
        <position position="223"/>
    </location>
</feature>
<evidence type="ECO:0000256" key="11">
    <source>
        <dbReference type="ARBA" id="ARBA00022984"/>
    </source>
</evidence>
<dbReference type="SUPFAM" id="SSF56194">
    <property type="entry name" value="Uridine diphospho-N-Acetylenolpyruvylglucosamine reductase, MurB, C-terminal domain"/>
    <property type="match status" value="1"/>
</dbReference>
<protein>
    <recommendedName>
        <fullName evidence="16">UDP-N-acetylenolpyruvoylglucosamine reductase</fullName>
        <ecNumber evidence="16">1.3.1.98</ecNumber>
    </recommendedName>
    <alternativeName>
        <fullName evidence="16">UDP-N-acetylmuramate dehydrogenase</fullName>
    </alternativeName>
</protein>
<organism evidence="18 19">
    <name type="scientific">Cytobacillus purgationiresistens</name>
    <dbReference type="NCBI Taxonomy" id="863449"/>
    <lineage>
        <taxon>Bacteria</taxon>
        <taxon>Bacillati</taxon>
        <taxon>Bacillota</taxon>
        <taxon>Bacilli</taxon>
        <taxon>Bacillales</taxon>
        <taxon>Bacillaceae</taxon>
        <taxon>Cytobacillus</taxon>
    </lineage>
</organism>
<dbReference type="InterPro" id="IPR036318">
    <property type="entry name" value="FAD-bd_PCMH-like_sf"/>
</dbReference>
<dbReference type="GO" id="GO:0008762">
    <property type="term" value="F:UDP-N-acetylmuramate dehydrogenase activity"/>
    <property type="evidence" value="ECO:0007669"/>
    <property type="project" value="UniProtKB-EC"/>
</dbReference>
<comment type="subcellular location">
    <subcellularLocation>
        <location evidence="3 16">Cytoplasm</location>
    </subcellularLocation>
</comment>
<comment type="function">
    <text evidence="2 16">Cell wall formation.</text>
</comment>
<dbReference type="InterPro" id="IPR006094">
    <property type="entry name" value="Oxid_FAD_bind_N"/>
</dbReference>
<comment type="caution">
    <text evidence="18">The sequence shown here is derived from an EMBL/GenBank/DDBJ whole genome shotgun (WGS) entry which is preliminary data.</text>
</comment>
<dbReference type="Pfam" id="PF01565">
    <property type="entry name" value="FAD_binding_4"/>
    <property type="match status" value="1"/>
</dbReference>
<evidence type="ECO:0000313" key="19">
    <source>
        <dbReference type="Proteomes" id="UP001238088"/>
    </source>
</evidence>
<evidence type="ECO:0000256" key="6">
    <source>
        <dbReference type="ARBA" id="ARBA00022618"/>
    </source>
</evidence>
<dbReference type="InterPro" id="IPR016167">
    <property type="entry name" value="FAD-bd_PCMH_sub1"/>
</dbReference>
<evidence type="ECO:0000256" key="2">
    <source>
        <dbReference type="ARBA" id="ARBA00003921"/>
    </source>
</evidence>